<name>A0ACB8NW34_CITSI</name>
<comment type="caution">
    <text evidence="1">The sequence shown here is derived from an EMBL/GenBank/DDBJ whole genome shotgun (WGS) entry which is preliminary data.</text>
</comment>
<proteinExistence type="predicted"/>
<keyword evidence="2" id="KW-1185">Reference proteome</keyword>
<dbReference type="Proteomes" id="UP000829398">
    <property type="component" value="Chromosome 1"/>
</dbReference>
<gene>
    <name evidence="1" type="ORF">KPL71_001090</name>
</gene>
<accession>A0ACB8NW34</accession>
<dbReference type="EMBL" id="CM039170">
    <property type="protein sequence ID" value="KAH9801580.1"/>
    <property type="molecule type" value="Genomic_DNA"/>
</dbReference>
<organism evidence="1 2">
    <name type="scientific">Citrus sinensis</name>
    <name type="common">Sweet orange</name>
    <name type="synonym">Citrus aurantium var. sinensis</name>
    <dbReference type="NCBI Taxonomy" id="2711"/>
    <lineage>
        <taxon>Eukaryota</taxon>
        <taxon>Viridiplantae</taxon>
        <taxon>Streptophyta</taxon>
        <taxon>Embryophyta</taxon>
        <taxon>Tracheophyta</taxon>
        <taxon>Spermatophyta</taxon>
        <taxon>Magnoliopsida</taxon>
        <taxon>eudicotyledons</taxon>
        <taxon>Gunneridae</taxon>
        <taxon>Pentapetalae</taxon>
        <taxon>rosids</taxon>
        <taxon>malvids</taxon>
        <taxon>Sapindales</taxon>
        <taxon>Rutaceae</taxon>
        <taxon>Aurantioideae</taxon>
        <taxon>Citrus</taxon>
    </lineage>
</organism>
<reference evidence="2" key="1">
    <citation type="journal article" date="2023" name="Hortic. Res.">
        <title>A chromosome-level phased genome enabling allele-level studies in sweet orange: a case study on citrus Huanglongbing tolerance.</title>
        <authorList>
            <person name="Wu B."/>
            <person name="Yu Q."/>
            <person name="Deng Z."/>
            <person name="Duan Y."/>
            <person name="Luo F."/>
            <person name="Gmitter F. Jr."/>
        </authorList>
    </citation>
    <scope>NUCLEOTIDE SEQUENCE [LARGE SCALE GENOMIC DNA]</scope>
    <source>
        <strain evidence="2">cv. Valencia</strain>
    </source>
</reference>
<sequence length="503" mass="57963">MAERAWTARLQNMIWVSVSHFDNNIVYDVLHGTKCWGKIKHAFRWVEWAGLFNHDRETHLKMIDILGRVSKLNIMLDMPKKGFQWDEDMFEVLIESYVLTYDTLFKVILRRGRYMMAKRYFNKMLSERIEPTRHTYNVMLWGFFFRLETAFRFSEDMKSGGVAPDVVLYDTMINGYGQFKKVNEAEKLIVEVKEDKLSLLLLAILEMKSCNVKPNAITDTALLPSLCDVGKVAEAPKVLREMVERYIAPKDNSIFMKLLTAQCKSGDLNAAADVLNAMIRLSIPTQAGRSSVLIANFCKREIFDLAIKLSALDMEASAYNPMMRYLCQNGQTGKIEIILRQLMKKEGNPDSAFDIIKIMGRRGVPREADAYTYLIESYLRKGEPMGPASSLWKSVMESLFENGRVQTASKVMKSRVERILEALLMRGHVEEALGLIDLLTQSACVPTFDSLLYVLFEKGKTICAKLLDYYLERDCIVEFSSYEKVLDDWQLRRPSKPNQYYLE</sequence>
<protein>
    <submittedName>
        <fullName evidence="1">Pentatricopeptide repeat-containing protein</fullName>
    </submittedName>
</protein>
<evidence type="ECO:0000313" key="1">
    <source>
        <dbReference type="EMBL" id="KAH9801580.1"/>
    </source>
</evidence>
<evidence type="ECO:0000313" key="2">
    <source>
        <dbReference type="Proteomes" id="UP000829398"/>
    </source>
</evidence>